<evidence type="ECO:0000256" key="3">
    <source>
        <dbReference type="ARBA" id="ARBA00004906"/>
    </source>
</evidence>
<evidence type="ECO:0000313" key="18">
    <source>
        <dbReference type="Proteomes" id="UP000274922"/>
    </source>
</evidence>
<evidence type="ECO:0000256" key="8">
    <source>
        <dbReference type="ARBA" id="ARBA00022786"/>
    </source>
</evidence>
<proteinExistence type="inferred from homology"/>
<dbReference type="EC" id="2.3.2.27" evidence="14"/>
<dbReference type="UniPathway" id="UPA00143"/>
<evidence type="ECO:0000256" key="12">
    <source>
        <dbReference type="ARBA" id="ARBA00023242"/>
    </source>
</evidence>
<dbReference type="PANTHER" id="PTHR23163">
    <property type="entry name" value="RING FINGER PROTEIN-RELATED"/>
    <property type="match status" value="1"/>
</dbReference>
<evidence type="ECO:0000256" key="1">
    <source>
        <dbReference type="ARBA" id="ARBA00000900"/>
    </source>
</evidence>
<dbReference type="PROSITE" id="PS50089">
    <property type="entry name" value="ZF_RING_2"/>
    <property type="match status" value="1"/>
</dbReference>
<dbReference type="AlphaFoldDB" id="A0A4P9X8W0"/>
<dbReference type="GO" id="GO:0005634">
    <property type="term" value="C:nucleus"/>
    <property type="evidence" value="ECO:0007669"/>
    <property type="project" value="UniProtKB-SubCell"/>
</dbReference>
<evidence type="ECO:0000256" key="10">
    <source>
        <dbReference type="ARBA" id="ARBA00022853"/>
    </source>
</evidence>
<evidence type="ECO:0000256" key="9">
    <source>
        <dbReference type="ARBA" id="ARBA00022833"/>
    </source>
</evidence>
<keyword evidence="11 14" id="KW-0175">Coiled coil</keyword>
<dbReference type="GO" id="GO:0006325">
    <property type="term" value="P:chromatin organization"/>
    <property type="evidence" value="ECO:0007669"/>
    <property type="project" value="UniProtKB-KW"/>
</dbReference>
<dbReference type="STRING" id="1555241.A0A4P9X8W0"/>
<name>A0A4P9X8W0_9FUNG</name>
<dbReference type="Proteomes" id="UP000274922">
    <property type="component" value="Unassembled WGS sequence"/>
</dbReference>
<evidence type="ECO:0000259" key="16">
    <source>
        <dbReference type="PROSITE" id="PS50089"/>
    </source>
</evidence>
<dbReference type="InterPro" id="IPR001841">
    <property type="entry name" value="Znf_RING"/>
</dbReference>
<evidence type="ECO:0000256" key="11">
    <source>
        <dbReference type="ARBA" id="ARBA00023054"/>
    </source>
</evidence>
<keyword evidence="7 13" id="KW-0863">Zinc-finger</keyword>
<dbReference type="GO" id="GO:0061630">
    <property type="term" value="F:ubiquitin protein ligase activity"/>
    <property type="evidence" value="ECO:0007669"/>
    <property type="project" value="UniProtKB-EC"/>
</dbReference>
<accession>A0A4P9X8W0</accession>
<dbReference type="InterPro" id="IPR013956">
    <property type="entry name" value="E3_ubiquit_lig_Bre1"/>
</dbReference>
<evidence type="ECO:0000256" key="15">
    <source>
        <dbReference type="SAM" id="Coils"/>
    </source>
</evidence>
<dbReference type="InterPro" id="IPR013083">
    <property type="entry name" value="Znf_RING/FYVE/PHD"/>
</dbReference>
<evidence type="ECO:0000256" key="5">
    <source>
        <dbReference type="ARBA" id="ARBA00022679"/>
    </source>
</evidence>
<evidence type="ECO:0000256" key="4">
    <source>
        <dbReference type="ARBA" id="ARBA00005555"/>
    </source>
</evidence>
<dbReference type="CDD" id="cd16499">
    <property type="entry name" value="RING-HC_Bre1-like"/>
    <property type="match status" value="1"/>
</dbReference>
<keyword evidence="10 14" id="KW-0156">Chromatin regulator</keyword>
<dbReference type="Pfam" id="PF00097">
    <property type="entry name" value="zf-C3HC4"/>
    <property type="match status" value="1"/>
</dbReference>
<dbReference type="PROSITE" id="PS00518">
    <property type="entry name" value="ZF_RING_1"/>
    <property type="match status" value="1"/>
</dbReference>
<comment type="catalytic activity">
    <reaction evidence="1 14">
        <text>S-ubiquitinyl-[E2 ubiquitin-conjugating enzyme]-L-cysteine + [acceptor protein]-L-lysine = [E2 ubiquitin-conjugating enzyme]-L-cysteine + N(6)-ubiquitinyl-[acceptor protein]-L-lysine.</text>
        <dbReference type="EC" id="2.3.2.27"/>
    </reaction>
</comment>
<evidence type="ECO:0000256" key="14">
    <source>
        <dbReference type="RuleBase" id="RU365038"/>
    </source>
</evidence>
<dbReference type="GO" id="GO:0016567">
    <property type="term" value="P:protein ubiquitination"/>
    <property type="evidence" value="ECO:0007669"/>
    <property type="project" value="UniProtKB-UniRule"/>
</dbReference>
<keyword evidence="6 14" id="KW-0479">Metal-binding</keyword>
<evidence type="ECO:0000256" key="7">
    <source>
        <dbReference type="ARBA" id="ARBA00022771"/>
    </source>
</evidence>
<keyword evidence="8 14" id="KW-0833">Ubl conjugation pathway</keyword>
<comment type="similarity">
    <text evidence="4 14">Belongs to the BRE1 family.</text>
</comment>
<comment type="subcellular location">
    <subcellularLocation>
        <location evidence="2 14">Nucleus</location>
    </subcellularLocation>
</comment>
<reference evidence="18" key="1">
    <citation type="journal article" date="2018" name="Nat. Microbiol.">
        <title>Leveraging single-cell genomics to expand the fungal tree of life.</title>
        <authorList>
            <person name="Ahrendt S.R."/>
            <person name="Quandt C.A."/>
            <person name="Ciobanu D."/>
            <person name="Clum A."/>
            <person name="Salamov A."/>
            <person name="Andreopoulos B."/>
            <person name="Cheng J.F."/>
            <person name="Woyke T."/>
            <person name="Pelin A."/>
            <person name="Henrissat B."/>
            <person name="Reynolds N.K."/>
            <person name="Benny G.L."/>
            <person name="Smith M.E."/>
            <person name="James T.Y."/>
            <person name="Grigoriev I.V."/>
        </authorList>
    </citation>
    <scope>NUCLEOTIDE SEQUENCE [LARGE SCALE GENOMIC DNA]</scope>
    <source>
        <strain evidence="18">ATCC 52028</strain>
    </source>
</reference>
<dbReference type="EMBL" id="ML014162">
    <property type="protein sequence ID" value="RKP01754.1"/>
    <property type="molecule type" value="Genomic_DNA"/>
</dbReference>
<protein>
    <recommendedName>
        <fullName evidence="14">E3 ubiquitin protein ligase</fullName>
        <ecNumber evidence="14">2.3.2.27</ecNumber>
    </recommendedName>
</protein>
<sequence length="229" mass="25329">MATQTSKLSAQLAERDERLHRLALDKAKLHQRNGVLTKQAGVATQLAAASKLAGERAAEHARVHMERERVLDEQARALRLQLDETAMLLDAARKRCAEGAAVRGEMDERVRVATARAEDAVAQLTARSAALEATAQALRDAQADLSAARAQLEQRERLGDGGAAAKQVEELRFLLLCSSCRKRFKSHCLARCMHVFCKDCIDDMYTSRQRKCPSCGLGFGQQDIRQVYL</sequence>
<evidence type="ECO:0000256" key="2">
    <source>
        <dbReference type="ARBA" id="ARBA00004123"/>
    </source>
</evidence>
<organism evidence="17 18">
    <name type="scientific">Caulochytrium protostelioides</name>
    <dbReference type="NCBI Taxonomy" id="1555241"/>
    <lineage>
        <taxon>Eukaryota</taxon>
        <taxon>Fungi</taxon>
        <taxon>Fungi incertae sedis</taxon>
        <taxon>Chytridiomycota</taxon>
        <taxon>Chytridiomycota incertae sedis</taxon>
        <taxon>Chytridiomycetes</taxon>
        <taxon>Caulochytriales</taxon>
        <taxon>Caulochytriaceae</taxon>
        <taxon>Caulochytrium</taxon>
    </lineage>
</organism>
<evidence type="ECO:0000313" key="17">
    <source>
        <dbReference type="EMBL" id="RKP01754.1"/>
    </source>
</evidence>
<dbReference type="InterPro" id="IPR018957">
    <property type="entry name" value="Znf_C3HC4_RING-type"/>
</dbReference>
<dbReference type="GO" id="GO:0033503">
    <property type="term" value="C:HULC complex"/>
    <property type="evidence" value="ECO:0007669"/>
    <property type="project" value="TreeGrafter"/>
</dbReference>
<dbReference type="InterPro" id="IPR017907">
    <property type="entry name" value="Znf_RING_CS"/>
</dbReference>
<comment type="pathway">
    <text evidence="3 14">Protein modification; protein ubiquitination.</text>
</comment>
<keyword evidence="12 14" id="KW-0539">Nucleus</keyword>
<dbReference type="SUPFAM" id="SSF57850">
    <property type="entry name" value="RING/U-box"/>
    <property type="match status" value="1"/>
</dbReference>
<keyword evidence="9 14" id="KW-0862">Zinc</keyword>
<dbReference type="PANTHER" id="PTHR23163:SF0">
    <property type="entry name" value="E3 UBIQUITIN-PROTEIN LIGASE BRE1"/>
    <property type="match status" value="1"/>
</dbReference>
<evidence type="ECO:0000256" key="6">
    <source>
        <dbReference type="ARBA" id="ARBA00022723"/>
    </source>
</evidence>
<dbReference type="GO" id="GO:0008270">
    <property type="term" value="F:zinc ion binding"/>
    <property type="evidence" value="ECO:0007669"/>
    <property type="project" value="UniProtKB-KW"/>
</dbReference>
<evidence type="ECO:0000256" key="13">
    <source>
        <dbReference type="PROSITE-ProRule" id="PRU00175"/>
    </source>
</evidence>
<feature type="coiled-coil region" evidence="15">
    <location>
        <begin position="121"/>
        <end position="158"/>
    </location>
</feature>
<feature type="domain" description="RING-type" evidence="16">
    <location>
        <begin position="177"/>
        <end position="215"/>
    </location>
</feature>
<gene>
    <name evidence="17" type="ORF">CXG81DRAFT_11594</name>
</gene>
<keyword evidence="18" id="KW-1185">Reference proteome</keyword>
<dbReference type="Gene3D" id="3.30.40.10">
    <property type="entry name" value="Zinc/RING finger domain, C3HC4 (zinc finger)"/>
    <property type="match status" value="1"/>
</dbReference>
<dbReference type="OrthoDB" id="10266039at2759"/>
<keyword evidence="5 14" id="KW-0808">Transferase</keyword>